<evidence type="ECO:0000313" key="2">
    <source>
        <dbReference type="Proteomes" id="UP000218505"/>
    </source>
</evidence>
<dbReference type="GO" id="GO:0016829">
    <property type="term" value="F:lyase activity"/>
    <property type="evidence" value="ECO:0007669"/>
    <property type="project" value="UniProtKB-KW"/>
</dbReference>
<reference evidence="1" key="1">
    <citation type="submission" date="2017-09" db="EMBL/GenBank/DDBJ databases">
        <title>Complete Genome Sequence of ansamitocin-producing Bacterium Actinosynnema pretiosum X47.</title>
        <authorList>
            <person name="Cao G."/>
            <person name="Zong G."/>
            <person name="Zhong C."/>
            <person name="Fu J."/>
        </authorList>
    </citation>
    <scope>NUCLEOTIDE SEQUENCE [LARGE SCALE GENOMIC DNA]</scope>
    <source>
        <strain evidence="1">X47</strain>
    </source>
</reference>
<dbReference type="KEGG" id="apre:CNX65_19950"/>
<organism evidence="1 2">
    <name type="scientific">Actinosynnema pretiosum</name>
    <dbReference type="NCBI Taxonomy" id="42197"/>
    <lineage>
        <taxon>Bacteria</taxon>
        <taxon>Bacillati</taxon>
        <taxon>Actinomycetota</taxon>
        <taxon>Actinomycetes</taxon>
        <taxon>Pseudonocardiales</taxon>
        <taxon>Pseudonocardiaceae</taxon>
        <taxon>Actinosynnema</taxon>
    </lineage>
</organism>
<keyword evidence="1" id="KW-0456">Lyase</keyword>
<dbReference type="Proteomes" id="UP000218505">
    <property type="component" value="Chromosome"/>
</dbReference>
<dbReference type="SMART" id="SM00567">
    <property type="entry name" value="EZ_HEAT"/>
    <property type="match status" value="4"/>
</dbReference>
<dbReference type="EMBL" id="CP023445">
    <property type="protein sequence ID" value="ATE55276.1"/>
    <property type="molecule type" value="Genomic_DNA"/>
</dbReference>
<dbReference type="SUPFAM" id="SSF48371">
    <property type="entry name" value="ARM repeat"/>
    <property type="match status" value="1"/>
</dbReference>
<name>A0A290Z8F2_9PSEU</name>
<proteinExistence type="predicted"/>
<dbReference type="InterPro" id="IPR016024">
    <property type="entry name" value="ARM-type_fold"/>
</dbReference>
<protein>
    <submittedName>
        <fullName evidence="1">PBS lyase</fullName>
    </submittedName>
</protein>
<keyword evidence="2" id="KW-1185">Reference proteome</keyword>
<dbReference type="RefSeq" id="WP_096495111.1">
    <property type="nucleotide sequence ID" value="NZ_CP023445.1"/>
</dbReference>
<dbReference type="InterPro" id="IPR004155">
    <property type="entry name" value="PBS_lyase_HEAT"/>
</dbReference>
<sequence>MRKIDWAAARKIDWASLEGGHGPAGTVPDLLEECAREDPLHALGAIVDLGDLLRPARGRVLSAAPVALPFLVDLAEGGAVHAREQVVRLIRRIAERGQPDAAWSAAVDGVWPRLPALLADPDPLVRRQGGRLLSCLGRPEAVAALRERWDVEPDRRVRCDLVRSLGRADPAFDLAALLADDDPQVVLAAVHALAATDPAAPLAHVDALARAVGEVDSALWVDSAWLEDVRLGGGPTELVITTGDLLAADPDALTGYVTRVARDGSGPRRAAVLGVALRLLYAWRDVDLVPLLGELLHDGRPAVRYRAAAVLACLGAAGRPHADRLVELLEDPHEERGESTAHTTGDMALWALAAQHDPRCAPALVDLLEGDRTPFDLNTHRPTASSPVTACGPWLREPTAEEVLTPLRAHADVLVGPIAARLARPGQHRLLVAALCRVLAAWGPLSRAARPVLETLVGHRYYGRYATAALKAAEGYGEADVPALAGEARRSGVTIGVLGALGPAAAEAEETLRRLATPDETGWRRVEAGYALWRITGERADVVPLLVEAATPLATGDYTRPRGAALHHLAEMGVRTEEVLAVARAVAGSRRRVADVGERERIAEDEALRASAAQLLR</sequence>
<dbReference type="InterPro" id="IPR011989">
    <property type="entry name" value="ARM-like"/>
</dbReference>
<accession>A0A290Z8F2</accession>
<gene>
    <name evidence="1" type="ORF">CNX65_19950</name>
</gene>
<dbReference type="AlphaFoldDB" id="A0A290Z8F2"/>
<dbReference type="Pfam" id="PF13646">
    <property type="entry name" value="HEAT_2"/>
    <property type="match status" value="1"/>
</dbReference>
<evidence type="ECO:0000313" key="1">
    <source>
        <dbReference type="EMBL" id="ATE55276.1"/>
    </source>
</evidence>
<dbReference type="Gene3D" id="1.25.10.10">
    <property type="entry name" value="Leucine-rich Repeat Variant"/>
    <property type="match status" value="2"/>
</dbReference>